<dbReference type="Proteomes" id="UP000563094">
    <property type="component" value="Unassembled WGS sequence"/>
</dbReference>
<dbReference type="Pfam" id="PF20181">
    <property type="entry name" value="DUF6544"/>
    <property type="match status" value="1"/>
</dbReference>
<evidence type="ECO:0000313" key="1">
    <source>
        <dbReference type="EMBL" id="MBA9077178.1"/>
    </source>
</evidence>
<keyword evidence="2" id="KW-1185">Reference proteome</keyword>
<protein>
    <submittedName>
        <fullName evidence="1">Uncharacterized protein</fullName>
    </submittedName>
</protein>
<proteinExistence type="predicted"/>
<evidence type="ECO:0000313" key="2">
    <source>
        <dbReference type="Proteomes" id="UP000563094"/>
    </source>
</evidence>
<dbReference type="AlphaFoldDB" id="A0A839GRY0"/>
<reference evidence="1 2" key="1">
    <citation type="submission" date="2020-08" db="EMBL/GenBank/DDBJ databases">
        <title>Genomic Encyclopedia of Type Strains, Phase IV (KMG-IV): sequencing the most valuable type-strain genomes for metagenomic binning, comparative biology and taxonomic classification.</title>
        <authorList>
            <person name="Goeker M."/>
        </authorList>
    </citation>
    <scope>NUCLEOTIDE SEQUENCE [LARGE SCALE GENOMIC DNA]</scope>
    <source>
        <strain evidence="1 2">DSM 29854</strain>
    </source>
</reference>
<organism evidence="1 2">
    <name type="scientific">Rufibacter quisquiliarum</name>
    <dbReference type="NCBI Taxonomy" id="1549639"/>
    <lineage>
        <taxon>Bacteria</taxon>
        <taxon>Pseudomonadati</taxon>
        <taxon>Bacteroidota</taxon>
        <taxon>Cytophagia</taxon>
        <taxon>Cytophagales</taxon>
        <taxon>Hymenobacteraceae</taxon>
        <taxon>Rufibacter</taxon>
    </lineage>
</organism>
<gene>
    <name evidence="1" type="ORF">FHS90_001889</name>
</gene>
<dbReference type="EMBL" id="JACJIQ010000006">
    <property type="protein sequence ID" value="MBA9077178.1"/>
    <property type="molecule type" value="Genomic_DNA"/>
</dbReference>
<name>A0A839GRY0_9BACT</name>
<accession>A0A839GRY0</accession>
<dbReference type="InterPro" id="IPR046674">
    <property type="entry name" value="DUF6544"/>
</dbReference>
<sequence>MLIKLLSLYPVADAQGPEIDQGTLLRYLAEMVWFPSAAVSPYLSWKPVDDTHAAVTMTYAGVTATGTFTYSPAGDVTRFEALRYYDRPTGPTLEKWVVTVPENGYQTFQGIRIPAHAAITWKLKTGDFPWYQIQITGAAFNKNWHQQHP</sequence>
<comment type="caution">
    <text evidence="1">The sequence shown here is derived from an EMBL/GenBank/DDBJ whole genome shotgun (WGS) entry which is preliminary data.</text>
</comment>